<dbReference type="EMBL" id="JAXCGZ010015994">
    <property type="protein sequence ID" value="KAK7069644.1"/>
    <property type="molecule type" value="Genomic_DNA"/>
</dbReference>
<evidence type="ECO:0000256" key="1">
    <source>
        <dbReference type="SAM" id="SignalP"/>
    </source>
</evidence>
<reference evidence="2 3" key="1">
    <citation type="submission" date="2023-11" db="EMBL/GenBank/DDBJ databases">
        <title>Halocaridina rubra genome assembly.</title>
        <authorList>
            <person name="Smith C."/>
        </authorList>
    </citation>
    <scope>NUCLEOTIDE SEQUENCE [LARGE SCALE GENOMIC DNA]</scope>
    <source>
        <strain evidence="2">EP-1</strain>
        <tissue evidence="2">Whole</tissue>
    </source>
</reference>
<dbReference type="AlphaFoldDB" id="A0AAN8WYJ3"/>
<name>A0AAN8WYJ3_HALRR</name>
<dbReference type="Proteomes" id="UP001381693">
    <property type="component" value="Unassembled WGS sequence"/>
</dbReference>
<accession>A0AAN8WYJ3</accession>
<protein>
    <submittedName>
        <fullName evidence="2">Uncharacterized protein</fullName>
    </submittedName>
</protein>
<gene>
    <name evidence="2" type="ORF">SK128_018978</name>
</gene>
<proteinExistence type="predicted"/>
<feature type="chain" id="PRO_5042885871" evidence="1">
    <location>
        <begin position="26"/>
        <end position="180"/>
    </location>
</feature>
<evidence type="ECO:0000313" key="2">
    <source>
        <dbReference type="EMBL" id="KAK7069644.1"/>
    </source>
</evidence>
<comment type="caution">
    <text evidence="2">The sequence shown here is derived from an EMBL/GenBank/DDBJ whole genome shotgun (WGS) entry which is preliminary data.</text>
</comment>
<keyword evidence="3" id="KW-1185">Reference proteome</keyword>
<keyword evidence="1" id="KW-0732">Signal</keyword>
<organism evidence="2 3">
    <name type="scientific">Halocaridina rubra</name>
    <name type="common">Hawaiian red shrimp</name>
    <dbReference type="NCBI Taxonomy" id="373956"/>
    <lineage>
        <taxon>Eukaryota</taxon>
        <taxon>Metazoa</taxon>
        <taxon>Ecdysozoa</taxon>
        <taxon>Arthropoda</taxon>
        <taxon>Crustacea</taxon>
        <taxon>Multicrustacea</taxon>
        <taxon>Malacostraca</taxon>
        <taxon>Eumalacostraca</taxon>
        <taxon>Eucarida</taxon>
        <taxon>Decapoda</taxon>
        <taxon>Pleocyemata</taxon>
        <taxon>Caridea</taxon>
        <taxon>Atyoidea</taxon>
        <taxon>Atyidae</taxon>
        <taxon>Halocaridina</taxon>
    </lineage>
</organism>
<evidence type="ECO:0000313" key="3">
    <source>
        <dbReference type="Proteomes" id="UP001381693"/>
    </source>
</evidence>
<feature type="signal peptide" evidence="1">
    <location>
        <begin position="1"/>
        <end position="25"/>
    </location>
</feature>
<sequence length="180" mass="19501">MSNVFTRGWFCPLLLYLSLTQITHVIRPITRVILFQHPSQEGEHSPNIIAPNFNVEGEGTTASCPRFVFPSPASDYNSYAAPIDPSTAGTIPDYDITDPPPNSKLQTYNVTNGVTNGTMPSYDVGNASTNSNLSSYDVTVYTSSFCVSPNQSQTFPEGKPDNQLLPCHPMANCEASSSLS</sequence>